<dbReference type="PANTHER" id="PTHR43031:SF17">
    <property type="entry name" value="SULFURTRANSFERASE YTWF-RELATED"/>
    <property type="match status" value="1"/>
</dbReference>
<protein>
    <submittedName>
        <fullName evidence="2">Rhodanese-like domain-containing protein</fullName>
    </submittedName>
</protein>
<comment type="caution">
    <text evidence="2">The sequence shown here is derived from an EMBL/GenBank/DDBJ whole genome shotgun (WGS) entry which is preliminary data.</text>
</comment>
<evidence type="ECO:0000259" key="1">
    <source>
        <dbReference type="PROSITE" id="PS50206"/>
    </source>
</evidence>
<dbReference type="Gene3D" id="3.40.250.10">
    <property type="entry name" value="Rhodanese-like domain"/>
    <property type="match status" value="1"/>
</dbReference>
<dbReference type="Proteomes" id="UP000753961">
    <property type="component" value="Unassembled WGS sequence"/>
</dbReference>
<gene>
    <name evidence="2" type="ORF">KUV50_02705</name>
</gene>
<evidence type="ECO:0000313" key="2">
    <source>
        <dbReference type="EMBL" id="MBY5957029.1"/>
    </source>
</evidence>
<dbReference type="SMART" id="SM00450">
    <property type="entry name" value="RHOD"/>
    <property type="match status" value="1"/>
</dbReference>
<sequence length="103" mass="11841">MEEINVKELKGKLDRKESFHLIDVREPFEYEEANIGGQLIPLGDIADHLEELEKWKDEEIVLMCRSGARSGNAQKFLQAEGFSKVYNLKGGILAWQEMEEDES</sequence>
<organism evidence="2 3">
    <name type="scientific">Membranihabitans marinus</name>
    <dbReference type="NCBI Taxonomy" id="1227546"/>
    <lineage>
        <taxon>Bacteria</taxon>
        <taxon>Pseudomonadati</taxon>
        <taxon>Bacteroidota</taxon>
        <taxon>Saprospiria</taxon>
        <taxon>Saprospirales</taxon>
        <taxon>Saprospiraceae</taxon>
        <taxon>Membranihabitans</taxon>
    </lineage>
</organism>
<dbReference type="InterPro" id="IPR036873">
    <property type="entry name" value="Rhodanese-like_dom_sf"/>
</dbReference>
<proteinExistence type="predicted"/>
<feature type="domain" description="Rhodanese" evidence="1">
    <location>
        <begin position="15"/>
        <end position="100"/>
    </location>
</feature>
<dbReference type="CDD" id="cd00158">
    <property type="entry name" value="RHOD"/>
    <property type="match status" value="1"/>
</dbReference>
<dbReference type="PROSITE" id="PS50206">
    <property type="entry name" value="RHODANESE_3"/>
    <property type="match status" value="1"/>
</dbReference>
<dbReference type="EMBL" id="JAHVHU010000003">
    <property type="protein sequence ID" value="MBY5957029.1"/>
    <property type="molecule type" value="Genomic_DNA"/>
</dbReference>
<evidence type="ECO:0000313" key="3">
    <source>
        <dbReference type="Proteomes" id="UP000753961"/>
    </source>
</evidence>
<keyword evidence="3" id="KW-1185">Reference proteome</keyword>
<accession>A0A953LBU0</accession>
<reference evidence="2" key="1">
    <citation type="submission" date="2021-06" db="EMBL/GenBank/DDBJ databases">
        <title>44 bacteria genomes isolated from Dapeng, Shenzhen.</title>
        <authorList>
            <person name="Zheng W."/>
            <person name="Yu S."/>
            <person name="Huang Y."/>
        </authorList>
    </citation>
    <scope>NUCLEOTIDE SEQUENCE</scope>
    <source>
        <strain evidence="2">DP5N28-2</strain>
    </source>
</reference>
<dbReference type="AlphaFoldDB" id="A0A953LBU0"/>
<dbReference type="InterPro" id="IPR050229">
    <property type="entry name" value="GlpE_sulfurtransferase"/>
</dbReference>
<dbReference type="SUPFAM" id="SSF52821">
    <property type="entry name" value="Rhodanese/Cell cycle control phosphatase"/>
    <property type="match status" value="1"/>
</dbReference>
<dbReference type="Pfam" id="PF00581">
    <property type="entry name" value="Rhodanese"/>
    <property type="match status" value="1"/>
</dbReference>
<dbReference type="RefSeq" id="WP_222578553.1">
    <property type="nucleotide sequence ID" value="NZ_JAHVHU010000003.1"/>
</dbReference>
<name>A0A953LBU0_9BACT</name>
<dbReference type="PANTHER" id="PTHR43031">
    <property type="entry name" value="FAD-DEPENDENT OXIDOREDUCTASE"/>
    <property type="match status" value="1"/>
</dbReference>
<dbReference type="InterPro" id="IPR001763">
    <property type="entry name" value="Rhodanese-like_dom"/>
</dbReference>